<keyword evidence="3" id="KW-1185">Reference proteome</keyword>
<evidence type="ECO:0000313" key="3">
    <source>
        <dbReference type="Proteomes" id="UP000535890"/>
    </source>
</evidence>
<sequence length="77" mass="9242">MKRWSGLARFWAEQKEMSERLSLLERPWEEQYLHWAFEDGEIVLHGEFMPSRKRRMSTTRGGWCRRAAGRPSPRPHG</sequence>
<proteinExistence type="predicted"/>
<gene>
    <name evidence="2" type="ORF">BJ983_005149</name>
</gene>
<dbReference type="RefSeq" id="WP_179796413.1">
    <property type="nucleotide sequence ID" value="NZ_BAABHP010000022.1"/>
</dbReference>
<name>A0A7Y9E186_9PSEU</name>
<comment type="caution">
    <text evidence="2">The sequence shown here is derived from an EMBL/GenBank/DDBJ whole genome shotgun (WGS) entry which is preliminary data.</text>
</comment>
<dbReference type="Proteomes" id="UP000535890">
    <property type="component" value="Unassembled WGS sequence"/>
</dbReference>
<protein>
    <submittedName>
        <fullName evidence="2">Uncharacterized protein</fullName>
    </submittedName>
</protein>
<evidence type="ECO:0000313" key="2">
    <source>
        <dbReference type="EMBL" id="NYD39047.1"/>
    </source>
</evidence>
<feature type="region of interest" description="Disordered" evidence="1">
    <location>
        <begin position="58"/>
        <end position="77"/>
    </location>
</feature>
<reference evidence="2 3" key="1">
    <citation type="submission" date="2020-07" db="EMBL/GenBank/DDBJ databases">
        <title>Sequencing the genomes of 1000 actinobacteria strains.</title>
        <authorList>
            <person name="Klenk H.-P."/>
        </authorList>
    </citation>
    <scope>NUCLEOTIDE SEQUENCE [LARGE SCALE GENOMIC DNA]</scope>
    <source>
        <strain evidence="2 3">DSM 45772</strain>
    </source>
</reference>
<dbReference type="AlphaFoldDB" id="A0A7Y9E186"/>
<organism evidence="2 3">
    <name type="scientific">Actinomycetospora corticicola</name>
    <dbReference type="NCBI Taxonomy" id="663602"/>
    <lineage>
        <taxon>Bacteria</taxon>
        <taxon>Bacillati</taxon>
        <taxon>Actinomycetota</taxon>
        <taxon>Actinomycetes</taxon>
        <taxon>Pseudonocardiales</taxon>
        <taxon>Pseudonocardiaceae</taxon>
        <taxon>Actinomycetospora</taxon>
    </lineage>
</organism>
<accession>A0A7Y9E186</accession>
<evidence type="ECO:0000256" key="1">
    <source>
        <dbReference type="SAM" id="MobiDB-lite"/>
    </source>
</evidence>
<dbReference type="EMBL" id="JACCBN010000001">
    <property type="protein sequence ID" value="NYD39047.1"/>
    <property type="molecule type" value="Genomic_DNA"/>
</dbReference>